<dbReference type="GO" id="GO:0006351">
    <property type="term" value="P:DNA-templated transcription"/>
    <property type="evidence" value="ECO:0007669"/>
    <property type="project" value="TreeGrafter"/>
</dbReference>
<comment type="similarity">
    <text evidence="1">Belongs to the LysR transcriptional regulatory family.</text>
</comment>
<dbReference type="PROSITE" id="PS50931">
    <property type="entry name" value="HTH_LYSR"/>
    <property type="match status" value="1"/>
</dbReference>
<dbReference type="Gene3D" id="1.10.10.10">
    <property type="entry name" value="Winged helix-like DNA-binding domain superfamily/Winged helix DNA-binding domain"/>
    <property type="match status" value="1"/>
</dbReference>
<name>A0A8B2NRG2_9HYPH</name>
<dbReference type="SUPFAM" id="SSF53850">
    <property type="entry name" value="Periplasmic binding protein-like II"/>
    <property type="match status" value="1"/>
</dbReference>
<dbReference type="InterPro" id="IPR036390">
    <property type="entry name" value="WH_DNA-bd_sf"/>
</dbReference>
<protein>
    <submittedName>
        <fullName evidence="6">LysR family transcriptional regulator</fullName>
    </submittedName>
</protein>
<evidence type="ECO:0000256" key="2">
    <source>
        <dbReference type="ARBA" id="ARBA00023015"/>
    </source>
</evidence>
<sequence length="293" mass="31063">MDVDDVRSFVEICEAGGVTPAARRIGASKSVVSRRLARLEAELGARLVNRTTRGATLTPAGEAFKPHAEQMLAQFEAGRDAVRDDGSAIVGRLRISASTSFGATHLAPVLAEFALRHPQLEIQATFSDRLVDLAGERLDAAIRLGALRDSSLVARRIASIRAVVVASPAYLAGRPGPHTLADLRDHAIVAQEHEVWRLLDGGREVTVSPRARFVADSGHVLLAAVLAGVGIARLPLFLCAPAIESGALEVLLPQYGSPEIGLYVVRPPSAGPAPAKVRALTELLLERFAHSAL</sequence>
<evidence type="ECO:0000259" key="5">
    <source>
        <dbReference type="PROSITE" id="PS50931"/>
    </source>
</evidence>
<evidence type="ECO:0000256" key="1">
    <source>
        <dbReference type="ARBA" id="ARBA00009437"/>
    </source>
</evidence>
<keyword evidence="2" id="KW-0805">Transcription regulation</keyword>
<dbReference type="Pfam" id="PF03466">
    <property type="entry name" value="LysR_substrate"/>
    <property type="match status" value="1"/>
</dbReference>
<dbReference type="InterPro" id="IPR005119">
    <property type="entry name" value="LysR_subst-bd"/>
</dbReference>
<dbReference type="OrthoDB" id="9813056at2"/>
<dbReference type="RefSeq" id="WP_111348334.1">
    <property type="nucleotide sequence ID" value="NZ_QHHQ01000004.1"/>
</dbReference>
<keyword evidence="7" id="KW-1185">Reference proteome</keyword>
<keyword evidence="3" id="KW-0238">DNA-binding</keyword>
<reference evidence="6 7" key="1">
    <citation type="submission" date="2018-05" db="EMBL/GenBank/DDBJ databases">
        <title>Acuticoccus sediminis sp. nov., isolated from deep-sea sediment of Indian Ocean.</title>
        <authorList>
            <person name="Liu X."/>
            <person name="Lai Q."/>
            <person name="Du Y."/>
            <person name="Sun F."/>
            <person name="Zhang X."/>
            <person name="Wang S."/>
            <person name="Shao Z."/>
        </authorList>
    </citation>
    <scope>NUCLEOTIDE SEQUENCE [LARGE SCALE GENOMIC DNA]</scope>
    <source>
        <strain evidence="6 7">PTG4-2</strain>
    </source>
</reference>
<dbReference type="Pfam" id="PF00126">
    <property type="entry name" value="HTH_1"/>
    <property type="match status" value="1"/>
</dbReference>
<evidence type="ECO:0000256" key="4">
    <source>
        <dbReference type="ARBA" id="ARBA00023163"/>
    </source>
</evidence>
<dbReference type="PANTHER" id="PTHR30537:SF5">
    <property type="entry name" value="HTH-TYPE TRANSCRIPTIONAL ACTIVATOR TTDR-RELATED"/>
    <property type="match status" value="1"/>
</dbReference>
<dbReference type="InterPro" id="IPR036388">
    <property type="entry name" value="WH-like_DNA-bd_sf"/>
</dbReference>
<dbReference type="EMBL" id="QHHQ01000004">
    <property type="protein sequence ID" value="RAH99932.1"/>
    <property type="molecule type" value="Genomic_DNA"/>
</dbReference>
<evidence type="ECO:0000313" key="7">
    <source>
        <dbReference type="Proteomes" id="UP000249590"/>
    </source>
</evidence>
<dbReference type="SUPFAM" id="SSF46785">
    <property type="entry name" value="Winged helix' DNA-binding domain"/>
    <property type="match status" value="1"/>
</dbReference>
<dbReference type="GO" id="GO:0003700">
    <property type="term" value="F:DNA-binding transcription factor activity"/>
    <property type="evidence" value="ECO:0007669"/>
    <property type="project" value="InterPro"/>
</dbReference>
<dbReference type="CDD" id="cd08422">
    <property type="entry name" value="PBP2_CrgA_like"/>
    <property type="match status" value="1"/>
</dbReference>
<dbReference type="PANTHER" id="PTHR30537">
    <property type="entry name" value="HTH-TYPE TRANSCRIPTIONAL REGULATOR"/>
    <property type="match status" value="1"/>
</dbReference>
<dbReference type="Gene3D" id="3.40.190.290">
    <property type="match status" value="1"/>
</dbReference>
<feature type="domain" description="HTH lysR-type" evidence="5">
    <location>
        <begin position="1"/>
        <end position="58"/>
    </location>
</feature>
<evidence type="ECO:0000313" key="6">
    <source>
        <dbReference type="EMBL" id="RAH99932.1"/>
    </source>
</evidence>
<dbReference type="InterPro" id="IPR058163">
    <property type="entry name" value="LysR-type_TF_proteobact-type"/>
</dbReference>
<proteinExistence type="inferred from homology"/>
<evidence type="ECO:0000256" key="3">
    <source>
        <dbReference type="ARBA" id="ARBA00023125"/>
    </source>
</evidence>
<accession>A0A8B2NRG2</accession>
<comment type="caution">
    <text evidence="6">The sequence shown here is derived from an EMBL/GenBank/DDBJ whole genome shotgun (WGS) entry which is preliminary data.</text>
</comment>
<organism evidence="6 7">
    <name type="scientific">Acuticoccus sediminis</name>
    <dbReference type="NCBI Taxonomy" id="2184697"/>
    <lineage>
        <taxon>Bacteria</taxon>
        <taxon>Pseudomonadati</taxon>
        <taxon>Pseudomonadota</taxon>
        <taxon>Alphaproteobacteria</taxon>
        <taxon>Hyphomicrobiales</taxon>
        <taxon>Amorphaceae</taxon>
        <taxon>Acuticoccus</taxon>
    </lineage>
</organism>
<keyword evidence="4" id="KW-0804">Transcription</keyword>
<dbReference type="InterPro" id="IPR000847">
    <property type="entry name" value="LysR_HTH_N"/>
</dbReference>
<dbReference type="Proteomes" id="UP000249590">
    <property type="component" value="Unassembled WGS sequence"/>
</dbReference>
<gene>
    <name evidence="6" type="ORF">DLJ53_19520</name>
</gene>
<dbReference type="AlphaFoldDB" id="A0A8B2NRG2"/>
<dbReference type="GO" id="GO:0043565">
    <property type="term" value="F:sequence-specific DNA binding"/>
    <property type="evidence" value="ECO:0007669"/>
    <property type="project" value="TreeGrafter"/>
</dbReference>
<dbReference type="FunFam" id="1.10.10.10:FF:000001">
    <property type="entry name" value="LysR family transcriptional regulator"/>
    <property type="match status" value="1"/>
</dbReference>